<evidence type="ECO:0000313" key="3">
    <source>
        <dbReference type="EMBL" id="MBB6094353.1"/>
    </source>
</evidence>
<feature type="domain" description="TfoX N-terminal" evidence="2">
    <location>
        <begin position="32"/>
        <end position="124"/>
    </location>
</feature>
<dbReference type="InterPro" id="IPR007076">
    <property type="entry name" value="TfoX_N"/>
</dbReference>
<dbReference type="AlphaFoldDB" id="A0A841HNL4"/>
<protein>
    <submittedName>
        <fullName evidence="3">DNA transformation protein</fullName>
    </submittedName>
</protein>
<dbReference type="PANTHER" id="PTHR36121:SF1">
    <property type="entry name" value="PROTEIN SXY"/>
    <property type="match status" value="1"/>
</dbReference>
<evidence type="ECO:0000313" key="4">
    <source>
        <dbReference type="Proteomes" id="UP000588068"/>
    </source>
</evidence>
<comment type="caution">
    <text evidence="3">The sequence shown here is derived from an EMBL/GenBank/DDBJ whole genome shotgun (WGS) entry which is preliminary data.</text>
</comment>
<name>A0A841HNL4_9GAMM</name>
<dbReference type="SUPFAM" id="SSF159894">
    <property type="entry name" value="YgaC/TfoX-N like"/>
    <property type="match status" value="1"/>
</dbReference>
<dbReference type="InterPro" id="IPR047525">
    <property type="entry name" value="TfoX-like"/>
</dbReference>
<feature type="compositionally biased region" description="Basic residues" evidence="1">
    <location>
        <begin position="140"/>
        <end position="153"/>
    </location>
</feature>
<dbReference type="EMBL" id="JACHHZ010000003">
    <property type="protein sequence ID" value="MBB6094353.1"/>
    <property type="molecule type" value="Genomic_DNA"/>
</dbReference>
<accession>A0A841HNL4</accession>
<feature type="region of interest" description="Disordered" evidence="1">
    <location>
        <begin position="132"/>
        <end position="153"/>
    </location>
</feature>
<keyword evidence="4" id="KW-1185">Reference proteome</keyword>
<proteinExistence type="predicted"/>
<evidence type="ECO:0000256" key="1">
    <source>
        <dbReference type="SAM" id="MobiDB-lite"/>
    </source>
</evidence>
<evidence type="ECO:0000259" key="2">
    <source>
        <dbReference type="Pfam" id="PF04993"/>
    </source>
</evidence>
<dbReference type="Pfam" id="PF04993">
    <property type="entry name" value="TfoX_N"/>
    <property type="match status" value="1"/>
</dbReference>
<gene>
    <name evidence="3" type="ORF">HNQ60_003234</name>
</gene>
<reference evidence="3 4" key="1">
    <citation type="submission" date="2020-08" db="EMBL/GenBank/DDBJ databases">
        <title>Genomic Encyclopedia of Type Strains, Phase IV (KMG-IV): sequencing the most valuable type-strain genomes for metagenomic binning, comparative biology and taxonomic classification.</title>
        <authorList>
            <person name="Goeker M."/>
        </authorList>
    </citation>
    <scope>NUCLEOTIDE SEQUENCE [LARGE SCALE GENOMIC DNA]</scope>
    <source>
        <strain evidence="3 4">DSM 26723</strain>
    </source>
</reference>
<organism evidence="3 4">
    <name type="scientific">Povalibacter uvarum</name>
    <dbReference type="NCBI Taxonomy" id="732238"/>
    <lineage>
        <taxon>Bacteria</taxon>
        <taxon>Pseudomonadati</taxon>
        <taxon>Pseudomonadota</taxon>
        <taxon>Gammaproteobacteria</taxon>
        <taxon>Steroidobacterales</taxon>
        <taxon>Steroidobacteraceae</taxon>
        <taxon>Povalibacter</taxon>
    </lineage>
</organism>
<dbReference type="Proteomes" id="UP000588068">
    <property type="component" value="Unassembled WGS sequence"/>
</dbReference>
<dbReference type="Gene3D" id="3.30.1460.30">
    <property type="entry name" value="YgaC/TfoX-N like chaperone"/>
    <property type="match status" value="1"/>
</dbReference>
<sequence length="153" mass="17231">MINHARVILACKSTEWLLDMRNKSSLASYVAEQLAFLGPISQRSIFGAVGIFIEDRLLGIVAGDLLYLHTGPSNRDEYLSRGCRQFKPYPNAFDLTTDHHQVPEDVVNNADELRQWAERALQAAVEAARRKQLAGIERSRHAKQAKKKGRSDD</sequence>
<dbReference type="PANTHER" id="PTHR36121">
    <property type="entry name" value="PROTEIN SXY"/>
    <property type="match status" value="1"/>
</dbReference>
<dbReference type="RefSeq" id="WP_184333541.1">
    <property type="nucleotide sequence ID" value="NZ_JACHHZ010000003.1"/>
</dbReference>